<keyword evidence="13" id="KW-1185">Reference proteome</keyword>
<evidence type="ECO:0000256" key="6">
    <source>
        <dbReference type="ARBA" id="ARBA00023163"/>
    </source>
</evidence>
<dbReference type="AlphaFoldDB" id="A0AAV9DED3"/>
<keyword evidence="2 8" id="KW-0863">Zinc-finger</keyword>
<feature type="region of interest" description="Disordered" evidence="10">
    <location>
        <begin position="21"/>
        <end position="62"/>
    </location>
</feature>
<dbReference type="PROSITE" id="PS01361">
    <property type="entry name" value="ZF_DOF_1"/>
    <property type="match status" value="1"/>
</dbReference>
<evidence type="ECO:0000256" key="7">
    <source>
        <dbReference type="ARBA" id="ARBA00023242"/>
    </source>
</evidence>
<dbReference type="Proteomes" id="UP001180020">
    <property type="component" value="Unassembled WGS sequence"/>
</dbReference>
<dbReference type="GO" id="GO:0003677">
    <property type="term" value="F:DNA binding"/>
    <property type="evidence" value="ECO:0007669"/>
    <property type="project" value="UniProtKB-UniRule"/>
</dbReference>
<sequence length="222" mass="24247">MVGLNSMQICMDTNDWLKGFDADNSNSSNPSPPSLQGDLIVYPRQGPPHPPPPLADRHLRPPSQNINQSLKCPRCDSTHTKFCYYNNYSLSQPRYFCKTCRRYWTQGGSLRNVPVGGGCRKNKRPSSSSAAAASRRIPTELNLAFNPPNWNSIWGSLGFEEAKSDDGFEGFGVFGGCEFEAKTDQGMPSLLWEGQSGCSGYTNGVGSLMGVMNGYGSSNPLM</sequence>
<protein>
    <recommendedName>
        <fullName evidence="9">Dof zinc finger protein</fullName>
    </recommendedName>
</protein>
<comment type="subcellular location">
    <subcellularLocation>
        <location evidence="8 9">Nucleus</location>
    </subcellularLocation>
</comment>
<accession>A0AAV9DED3</accession>
<keyword evidence="6 9" id="KW-0804">Transcription</keyword>
<evidence type="ECO:0000313" key="13">
    <source>
        <dbReference type="Proteomes" id="UP001180020"/>
    </source>
</evidence>
<dbReference type="EMBL" id="JAUJYO010000014">
    <property type="protein sequence ID" value="KAK1299310.1"/>
    <property type="molecule type" value="Genomic_DNA"/>
</dbReference>
<evidence type="ECO:0000256" key="9">
    <source>
        <dbReference type="RuleBase" id="RU369094"/>
    </source>
</evidence>
<keyword evidence="3 9" id="KW-0862">Zinc</keyword>
<reference evidence="12" key="1">
    <citation type="journal article" date="2023" name="Nat. Commun.">
        <title>Diploid and tetraploid genomes of Acorus and the evolution of monocots.</title>
        <authorList>
            <person name="Ma L."/>
            <person name="Liu K.W."/>
            <person name="Li Z."/>
            <person name="Hsiao Y.Y."/>
            <person name="Qi Y."/>
            <person name="Fu T."/>
            <person name="Tang G.D."/>
            <person name="Zhang D."/>
            <person name="Sun W.H."/>
            <person name="Liu D.K."/>
            <person name="Li Y."/>
            <person name="Chen G.Z."/>
            <person name="Liu X.D."/>
            <person name="Liao X.Y."/>
            <person name="Jiang Y.T."/>
            <person name="Yu X."/>
            <person name="Hao Y."/>
            <person name="Huang J."/>
            <person name="Zhao X.W."/>
            <person name="Ke S."/>
            <person name="Chen Y.Y."/>
            <person name="Wu W.L."/>
            <person name="Hsu J.L."/>
            <person name="Lin Y.F."/>
            <person name="Huang M.D."/>
            <person name="Li C.Y."/>
            <person name="Huang L."/>
            <person name="Wang Z.W."/>
            <person name="Zhao X."/>
            <person name="Zhong W.Y."/>
            <person name="Peng D.H."/>
            <person name="Ahmad S."/>
            <person name="Lan S."/>
            <person name="Zhang J.S."/>
            <person name="Tsai W.C."/>
            <person name="Van de Peer Y."/>
            <person name="Liu Z.J."/>
        </authorList>
    </citation>
    <scope>NUCLEOTIDE SEQUENCE</scope>
    <source>
        <strain evidence="12">CP</strain>
    </source>
</reference>
<proteinExistence type="predicted"/>
<comment type="caution">
    <text evidence="12">The sequence shown here is derived from an EMBL/GenBank/DDBJ whole genome shotgun (WGS) entry which is preliminary data.</text>
</comment>
<keyword evidence="1 9" id="KW-0479">Metal-binding</keyword>
<evidence type="ECO:0000256" key="1">
    <source>
        <dbReference type="ARBA" id="ARBA00022723"/>
    </source>
</evidence>
<dbReference type="GO" id="GO:0005634">
    <property type="term" value="C:nucleus"/>
    <property type="evidence" value="ECO:0007669"/>
    <property type="project" value="UniProtKB-SubCell"/>
</dbReference>
<name>A0AAV9DED3_ACOCL</name>
<dbReference type="GO" id="GO:0008270">
    <property type="term" value="F:zinc ion binding"/>
    <property type="evidence" value="ECO:0007669"/>
    <property type="project" value="UniProtKB-KW"/>
</dbReference>
<dbReference type="PANTHER" id="PTHR31992">
    <property type="entry name" value="DOF ZINC FINGER PROTEIN DOF1.4-RELATED"/>
    <property type="match status" value="1"/>
</dbReference>
<dbReference type="GO" id="GO:0003700">
    <property type="term" value="F:DNA-binding transcription factor activity"/>
    <property type="evidence" value="ECO:0007669"/>
    <property type="project" value="UniProtKB-UniRule"/>
</dbReference>
<evidence type="ECO:0000256" key="5">
    <source>
        <dbReference type="ARBA" id="ARBA00023125"/>
    </source>
</evidence>
<organism evidence="12 13">
    <name type="scientific">Acorus calamus</name>
    <name type="common">Sweet flag</name>
    <dbReference type="NCBI Taxonomy" id="4465"/>
    <lineage>
        <taxon>Eukaryota</taxon>
        <taxon>Viridiplantae</taxon>
        <taxon>Streptophyta</taxon>
        <taxon>Embryophyta</taxon>
        <taxon>Tracheophyta</taxon>
        <taxon>Spermatophyta</taxon>
        <taxon>Magnoliopsida</taxon>
        <taxon>Liliopsida</taxon>
        <taxon>Acoraceae</taxon>
        <taxon>Acorus</taxon>
    </lineage>
</organism>
<feature type="compositionally biased region" description="Pro residues" evidence="10">
    <location>
        <begin position="45"/>
        <end position="54"/>
    </location>
</feature>
<evidence type="ECO:0000256" key="3">
    <source>
        <dbReference type="ARBA" id="ARBA00022833"/>
    </source>
</evidence>
<reference evidence="12" key="2">
    <citation type="submission" date="2023-06" db="EMBL/GenBank/DDBJ databases">
        <authorList>
            <person name="Ma L."/>
            <person name="Liu K.-W."/>
            <person name="Li Z."/>
            <person name="Hsiao Y.-Y."/>
            <person name="Qi Y."/>
            <person name="Fu T."/>
            <person name="Tang G."/>
            <person name="Zhang D."/>
            <person name="Sun W.-H."/>
            <person name="Liu D.-K."/>
            <person name="Li Y."/>
            <person name="Chen G.-Z."/>
            <person name="Liu X.-D."/>
            <person name="Liao X.-Y."/>
            <person name="Jiang Y.-T."/>
            <person name="Yu X."/>
            <person name="Hao Y."/>
            <person name="Huang J."/>
            <person name="Zhao X.-W."/>
            <person name="Ke S."/>
            <person name="Chen Y.-Y."/>
            <person name="Wu W.-L."/>
            <person name="Hsu J.-L."/>
            <person name="Lin Y.-F."/>
            <person name="Huang M.-D."/>
            <person name="Li C.-Y."/>
            <person name="Huang L."/>
            <person name="Wang Z.-W."/>
            <person name="Zhao X."/>
            <person name="Zhong W.-Y."/>
            <person name="Peng D.-H."/>
            <person name="Ahmad S."/>
            <person name="Lan S."/>
            <person name="Zhang J.-S."/>
            <person name="Tsai W.-C."/>
            <person name="Van De Peer Y."/>
            <person name="Liu Z.-J."/>
        </authorList>
    </citation>
    <scope>NUCLEOTIDE SEQUENCE</scope>
    <source>
        <strain evidence="12">CP</strain>
        <tissue evidence="12">Leaves</tissue>
    </source>
</reference>
<gene>
    <name evidence="12" type="primary">DOF5.6</name>
    <name evidence="12" type="ORF">QJS10_CPB14g00114</name>
</gene>
<feature type="domain" description="Dof-type" evidence="11">
    <location>
        <begin position="70"/>
        <end position="124"/>
    </location>
</feature>
<dbReference type="InterPro" id="IPR003851">
    <property type="entry name" value="Znf_Dof"/>
</dbReference>
<dbReference type="InterPro" id="IPR045174">
    <property type="entry name" value="Dof"/>
</dbReference>
<keyword evidence="4 9" id="KW-0805">Transcription regulation</keyword>
<comment type="function">
    <text evidence="9">Transcription factor that binds specifically to a 5'-AA[AG]G-3' consensus core sequence.</text>
</comment>
<evidence type="ECO:0000256" key="10">
    <source>
        <dbReference type="SAM" id="MobiDB-lite"/>
    </source>
</evidence>
<dbReference type="PROSITE" id="PS50884">
    <property type="entry name" value="ZF_DOF_2"/>
    <property type="match status" value="1"/>
</dbReference>
<evidence type="ECO:0000259" key="11">
    <source>
        <dbReference type="PROSITE" id="PS50884"/>
    </source>
</evidence>
<evidence type="ECO:0000256" key="8">
    <source>
        <dbReference type="PROSITE-ProRule" id="PRU00071"/>
    </source>
</evidence>
<keyword evidence="7 8" id="KW-0539">Nucleus</keyword>
<evidence type="ECO:0000256" key="2">
    <source>
        <dbReference type="ARBA" id="ARBA00022771"/>
    </source>
</evidence>
<evidence type="ECO:0000256" key="4">
    <source>
        <dbReference type="ARBA" id="ARBA00023015"/>
    </source>
</evidence>
<keyword evidence="5 8" id="KW-0238">DNA-binding</keyword>
<evidence type="ECO:0000313" key="12">
    <source>
        <dbReference type="EMBL" id="KAK1299310.1"/>
    </source>
</evidence>
<dbReference type="Pfam" id="PF02701">
    <property type="entry name" value="Zn_ribbon_Dof"/>
    <property type="match status" value="1"/>
</dbReference>
<dbReference type="PANTHER" id="PTHR31992:SF141">
    <property type="entry name" value="DOF ZINC FINGER PROTEIN DOF1.4"/>
    <property type="match status" value="1"/>
</dbReference>